<dbReference type="Proteomes" id="UP000620591">
    <property type="component" value="Unassembled WGS sequence"/>
</dbReference>
<dbReference type="PANTHER" id="PTHR30055">
    <property type="entry name" value="HTH-TYPE TRANSCRIPTIONAL REGULATOR RUTR"/>
    <property type="match status" value="1"/>
</dbReference>
<sequence length="197" mass="21806">MSKSAMQLRRERTLLTITRCARELTQERGLDGFTMDQLAERAGVSRRTLFNYVPGKVDAVLGPEHEVEPDLLETFRAGGPTGRLLVDVKEIVRATVAADSPDPAEIDAIRRLLCSDPRLMTAVHERFVEKSRLLSEAITRREGRAIEPLTLRLLSAVVVTVCDAALDEALATPTRTFAECLDLAFDTMSSLFEPAHT</sequence>
<keyword evidence="3" id="KW-0804">Transcription</keyword>
<dbReference type="EMBL" id="JACTVM010000003">
    <property type="protein sequence ID" value="MBC9227033.1"/>
    <property type="molecule type" value="Genomic_DNA"/>
</dbReference>
<evidence type="ECO:0000256" key="3">
    <source>
        <dbReference type="ARBA" id="ARBA00023163"/>
    </source>
</evidence>
<comment type="caution">
    <text evidence="6">The sequence shown here is derived from an EMBL/GenBank/DDBJ whole genome shotgun (WGS) entry which is preliminary data.</text>
</comment>
<organism evidence="6 7">
    <name type="scientific">Aeromicrobium senzhongii</name>
    <dbReference type="NCBI Taxonomy" id="2663859"/>
    <lineage>
        <taxon>Bacteria</taxon>
        <taxon>Bacillati</taxon>
        <taxon>Actinomycetota</taxon>
        <taxon>Actinomycetes</taxon>
        <taxon>Propionibacteriales</taxon>
        <taxon>Nocardioidaceae</taxon>
        <taxon>Aeromicrobium</taxon>
    </lineage>
</organism>
<dbReference type="Pfam" id="PF00440">
    <property type="entry name" value="TetR_N"/>
    <property type="match status" value="1"/>
</dbReference>
<evidence type="ECO:0000256" key="1">
    <source>
        <dbReference type="ARBA" id="ARBA00023015"/>
    </source>
</evidence>
<gene>
    <name evidence="6" type="ORF">IBG24_11955</name>
</gene>
<feature type="domain" description="HTH tetR-type" evidence="5">
    <location>
        <begin position="11"/>
        <end position="71"/>
    </location>
</feature>
<dbReference type="InterPro" id="IPR041347">
    <property type="entry name" value="MftR_C"/>
</dbReference>
<dbReference type="InterPro" id="IPR001647">
    <property type="entry name" value="HTH_TetR"/>
</dbReference>
<feature type="DNA-binding region" description="H-T-H motif" evidence="4">
    <location>
        <begin position="34"/>
        <end position="53"/>
    </location>
</feature>
<dbReference type="PANTHER" id="PTHR30055:SF234">
    <property type="entry name" value="HTH-TYPE TRANSCRIPTIONAL REGULATOR BETI"/>
    <property type="match status" value="1"/>
</dbReference>
<dbReference type="RefSeq" id="WP_187769709.1">
    <property type="nucleotide sequence ID" value="NZ_JACTVM010000003.1"/>
</dbReference>
<dbReference type="SUPFAM" id="SSF46689">
    <property type="entry name" value="Homeodomain-like"/>
    <property type="match status" value="1"/>
</dbReference>
<accession>A0A8I0K1L9</accession>
<dbReference type="GO" id="GO:0003700">
    <property type="term" value="F:DNA-binding transcription factor activity"/>
    <property type="evidence" value="ECO:0007669"/>
    <property type="project" value="TreeGrafter"/>
</dbReference>
<dbReference type="AlphaFoldDB" id="A0A8I0K1L9"/>
<protein>
    <submittedName>
        <fullName evidence="6">TetR family transcriptional regulator</fullName>
    </submittedName>
</protein>
<keyword evidence="1" id="KW-0805">Transcription regulation</keyword>
<evidence type="ECO:0000256" key="2">
    <source>
        <dbReference type="ARBA" id="ARBA00023125"/>
    </source>
</evidence>
<evidence type="ECO:0000259" key="5">
    <source>
        <dbReference type="PROSITE" id="PS50977"/>
    </source>
</evidence>
<dbReference type="InterPro" id="IPR050109">
    <property type="entry name" value="HTH-type_TetR-like_transc_reg"/>
</dbReference>
<dbReference type="Gene3D" id="1.10.357.10">
    <property type="entry name" value="Tetracycline Repressor, domain 2"/>
    <property type="match status" value="1"/>
</dbReference>
<keyword evidence="2 4" id="KW-0238">DNA-binding</keyword>
<proteinExistence type="predicted"/>
<dbReference type="PROSITE" id="PS50977">
    <property type="entry name" value="HTH_TETR_2"/>
    <property type="match status" value="1"/>
</dbReference>
<dbReference type="Pfam" id="PF17754">
    <property type="entry name" value="TetR_C_14"/>
    <property type="match status" value="1"/>
</dbReference>
<evidence type="ECO:0000313" key="7">
    <source>
        <dbReference type="Proteomes" id="UP000620591"/>
    </source>
</evidence>
<reference evidence="6" key="1">
    <citation type="submission" date="2020-09" db="EMBL/GenBank/DDBJ databases">
        <title>Novel species in genus Aeromicrobium.</title>
        <authorList>
            <person name="Zhang G."/>
        </authorList>
    </citation>
    <scope>NUCLEOTIDE SEQUENCE</scope>
    <source>
        <strain evidence="6">Zg-636</strain>
    </source>
</reference>
<evidence type="ECO:0000313" key="6">
    <source>
        <dbReference type="EMBL" id="MBC9227033.1"/>
    </source>
</evidence>
<evidence type="ECO:0000256" key="4">
    <source>
        <dbReference type="PROSITE-ProRule" id="PRU00335"/>
    </source>
</evidence>
<name>A0A8I0K1L9_9ACTN</name>
<dbReference type="InterPro" id="IPR009057">
    <property type="entry name" value="Homeodomain-like_sf"/>
</dbReference>
<dbReference type="GO" id="GO:0000976">
    <property type="term" value="F:transcription cis-regulatory region binding"/>
    <property type="evidence" value="ECO:0007669"/>
    <property type="project" value="TreeGrafter"/>
</dbReference>